<protein>
    <submittedName>
        <fullName evidence="1">Uncharacterized protein</fullName>
    </submittedName>
</protein>
<dbReference type="AlphaFoldDB" id="A0A146JZI8"/>
<reference evidence="1" key="1">
    <citation type="submission" date="2015-07" db="EMBL/GenBank/DDBJ databases">
        <title>Adaptation to a free-living lifestyle via gene acquisitions in the diplomonad Trepomonas sp. PC1.</title>
        <authorList>
            <person name="Xu F."/>
            <person name="Jerlstrom-Hultqvist J."/>
            <person name="Kolisko M."/>
            <person name="Simpson A.G.B."/>
            <person name="Roger A.J."/>
            <person name="Svard S.G."/>
            <person name="Andersson J.O."/>
        </authorList>
    </citation>
    <scope>NUCLEOTIDE SEQUENCE</scope>
    <source>
        <strain evidence="1">PC1</strain>
    </source>
</reference>
<feature type="non-terminal residue" evidence="1">
    <location>
        <position position="1"/>
    </location>
</feature>
<gene>
    <name evidence="1" type="ORF">TPC1_31390</name>
</gene>
<organism evidence="1">
    <name type="scientific">Trepomonas sp. PC1</name>
    <dbReference type="NCBI Taxonomy" id="1076344"/>
    <lineage>
        <taxon>Eukaryota</taxon>
        <taxon>Metamonada</taxon>
        <taxon>Diplomonadida</taxon>
        <taxon>Hexamitidae</taxon>
        <taxon>Hexamitinae</taxon>
        <taxon>Trepomonas</taxon>
    </lineage>
</organism>
<dbReference type="SUPFAM" id="SSF82185">
    <property type="entry name" value="Histone H3 K4-specific methyltransferase SET7/9 N-terminal domain"/>
    <property type="match status" value="2"/>
</dbReference>
<proteinExistence type="predicted"/>
<accession>A0A146JZI8</accession>
<feature type="non-terminal residue" evidence="1">
    <location>
        <position position="367"/>
    </location>
</feature>
<name>A0A146JZI8_9EUKA</name>
<evidence type="ECO:0000313" key="1">
    <source>
        <dbReference type="EMBL" id="JAP89115.1"/>
    </source>
</evidence>
<sequence length="367" mass="42657">ADAQENLKHIQEENESVNDMLDFSAAKLTPSQNNQQDQDKIKIEKGDFGWDFINSAELQLQMSDLFDQLYEDLLAFEHHRQPEFLQTSQTVILKEESKQQNGLKNGPYKMHKQNGSVEIGTYVNNLRNGKALQIYKSFVYVIQYKNDQKSQFKMRFDGEQTEFSNLDESRSGKVVVKTDQSKEYCTFVNGIKQNEAQIQYNDRIEYFSYVEGQVAGKMVIEYFDQSTETVTIQNGLKQGYAARKYQNCTIEYYYLDGVKQGDFNQSNSELKIKSQFKNNFLEGESFIGDEKVICVPRIQLSQIIQDEILENTWYFITESDQYIFYGSVLNGYSFFKTGQQIKIFKAEYGEKKEVKEVSQLTEGDFGK</sequence>
<dbReference type="EMBL" id="GDID01007491">
    <property type="protein sequence ID" value="JAP89115.1"/>
    <property type="molecule type" value="Transcribed_RNA"/>
</dbReference>